<dbReference type="Proteomes" id="UP001596175">
    <property type="component" value="Unassembled WGS sequence"/>
</dbReference>
<protein>
    <submittedName>
        <fullName evidence="1">Class I SAM-dependent methyltransferase</fullName>
        <ecNumber evidence="1">2.1.1.-</ecNumber>
    </submittedName>
</protein>
<dbReference type="GO" id="GO:0008168">
    <property type="term" value="F:methyltransferase activity"/>
    <property type="evidence" value="ECO:0007669"/>
    <property type="project" value="UniProtKB-KW"/>
</dbReference>
<dbReference type="EMBL" id="JBHSKG010000018">
    <property type="protein sequence ID" value="MFC5141850.1"/>
    <property type="molecule type" value="Genomic_DNA"/>
</dbReference>
<dbReference type="Pfam" id="PF01209">
    <property type="entry name" value="Ubie_methyltran"/>
    <property type="match status" value="1"/>
</dbReference>
<dbReference type="GO" id="GO:0032259">
    <property type="term" value="P:methylation"/>
    <property type="evidence" value="ECO:0007669"/>
    <property type="project" value="UniProtKB-KW"/>
</dbReference>
<dbReference type="InterPro" id="IPR029063">
    <property type="entry name" value="SAM-dependent_MTases_sf"/>
</dbReference>
<dbReference type="Gene3D" id="3.40.50.150">
    <property type="entry name" value="Vaccinia Virus protein VP39"/>
    <property type="match status" value="1"/>
</dbReference>
<name>A0ABV9ZKR3_9PSEU</name>
<proteinExistence type="predicted"/>
<organism evidence="1 2">
    <name type="scientific">Actinomycetospora rhizophila</name>
    <dbReference type="NCBI Taxonomy" id="1416876"/>
    <lineage>
        <taxon>Bacteria</taxon>
        <taxon>Bacillati</taxon>
        <taxon>Actinomycetota</taxon>
        <taxon>Actinomycetes</taxon>
        <taxon>Pseudonocardiales</taxon>
        <taxon>Pseudonocardiaceae</taxon>
        <taxon>Actinomycetospora</taxon>
    </lineage>
</organism>
<reference evidence="2" key="1">
    <citation type="journal article" date="2019" name="Int. J. Syst. Evol. Microbiol.">
        <title>The Global Catalogue of Microorganisms (GCM) 10K type strain sequencing project: providing services to taxonomists for standard genome sequencing and annotation.</title>
        <authorList>
            <consortium name="The Broad Institute Genomics Platform"/>
            <consortium name="The Broad Institute Genome Sequencing Center for Infectious Disease"/>
            <person name="Wu L."/>
            <person name="Ma J."/>
        </authorList>
    </citation>
    <scope>NUCLEOTIDE SEQUENCE [LARGE SCALE GENOMIC DNA]</scope>
    <source>
        <strain evidence="2">XZYJ18</strain>
    </source>
</reference>
<keyword evidence="1" id="KW-0808">Transferase</keyword>
<accession>A0ABV9ZKR3</accession>
<dbReference type="EC" id="2.1.1.-" evidence="1"/>
<dbReference type="CDD" id="cd02440">
    <property type="entry name" value="AdoMet_MTases"/>
    <property type="match status" value="1"/>
</dbReference>
<dbReference type="PANTHER" id="PTHR43591:SF97">
    <property type="entry name" value="CLASS I SAM-DEPENDENT METHYLTRANSFERASE"/>
    <property type="match status" value="1"/>
</dbReference>
<evidence type="ECO:0000313" key="2">
    <source>
        <dbReference type="Proteomes" id="UP001596175"/>
    </source>
</evidence>
<keyword evidence="1" id="KW-0489">Methyltransferase</keyword>
<dbReference type="RefSeq" id="WP_378024000.1">
    <property type="nucleotide sequence ID" value="NZ_JBHSKG010000018.1"/>
</dbReference>
<evidence type="ECO:0000313" key="1">
    <source>
        <dbReference type="EMBL" id="MFC5141850.1"/>
    </source>
</evidence>
<dbReference type="SUPFAM" id="SSF53335">
    <property type="entry name" value="S-adenosyl-L-methionine-dependent methyltransferases"/>
    <property type="match status" value="1"/>
</dbReference>
<dbReference type="PANTHER" id="PTHR43591">
    <property type="entry name" value="METHYLTRANSFERASE"/>
    <property type="match status" value="1"/>
</dbReference>
<sequence length="246" mass="26813">MRQRRTFDRASAAAGVSAQFDQDAASYDRLVGANPGYHEHLRLSARRLDLPDRGAGATLLDVGCGTGLSTAALVETYPEARVVAVDASAEMLARAREKTWPGTVRFVHSRAEDLHAALAAEGVERPFDGLLAAYLVRNLPDRDAGVAVLVDHLAPGAPIAVHEYSVADSAYARGVWTAVCWAVIIPLGRRVTGDASLYRYLWRSVLAFDGLARLEQRLRDAGLREVHTRPVDGWQRGIVHTILGRR</sequence>
<comment type="caution">
    <text evidence="1">The sequence shown here is derived from an EMBL/GenBank/DDBJ whole genome shotgun (WGS) entry which is preliminary data.</text>
</comment>
<keyword evidence="2" id="KW-1185">Reference proteome</keyword>
<gene>
    <name evidence="1" type="ORF">ACFPK1_26700</name>
</gene>